<evidence type="ECO:0000256" key="5">
    <source>
        <dbReference type="PROSITE-ProRule" id="PRU00169"/>
    </source>
</evidence>
<evidence type="ECO:0000313" key="9">
    <source>
        <dbReference type="Proteomes" id="UP000243887"/>
    </source>
</evidence>
<keyword evidence="4" id="KW-0804">Transcription</keyword>
<protein>
    <submittedName>
        <fullName evidence="8">Two component transcriptional regulator, LuxR family</fullName>
    </submittedName>
</protein>
<keyword evidence="1 5" id="KW-0597">Phosphoprotein</keyword>
<dbReference type="CDD" id="cd06170">
    <property type="entry name" value="LuxR_C_like"/>
    <property type="match status" value="1"/>
</dbReference>
<dbReference type="GO" id="GO:0000160">
    <property type="term" value="P:phosphorelay signal transduction system"/>
    <property type="evidence" value="ECO:0007669"/>
    <property type="project" value="InterPro"/>
</dbReference>
<proteinExistence type="predicted"/>
<keyword evidence="3" id="KW-0238">DNA-binding</keyword>
<dbReference type="SUPFAM" id="SSF52172">
    <property type="entry name" value="CheY-like"/>
    <property type="match status" value="1"/>
</dbReference>
<dbReference type="RefSeq" id="WP_090677846.1">
    <property type="nucleotide sequence ID" value="NZ_FORU01000002.1"/>
</dbReference>
<organism evidence="8 9">
    <name type="scientific">Myroides guanonis</name>
    <dbReference type="NCBI Taxonomy" id="1150112"/>
    <lineage>
        <taxon>Bacteria</taxon>
        <taxon>Pseudomonadati</taxon>
        <taxon>Bacteroidota</taxon>
        <taxon>Flavobacteriia</taxon>
        <taxon>Flavobacteriales</taxon>
        <taxon>Flavobacteriaceae</taxon>
        <taxon>Myroides</taxon>
    </lineage>
</organism>
<dbReference type="SMART" id="SM00421">
    <property type="entry name" value="HTH_LUXR"/>
    <property type="match status" value="1"/>
</dbReference>
<dbReference type="AlphaFoldDB" id="A0A1I3M7D3"/>
<dbReference type="EMBL" id="FORU01000002">
    <property type="protein sequence ID" value="SFI92868.1"/>
    <property type="molecule type" value="Genomic_DNA"/>
</dbReference>
<dbReference type="InterPro" id="IPR000792">
    <property type="entry name" value="Tscrpt_reg_LuxR_C"/>
</dbReference>
<name>A0A1I3M7D3_9FLAO</name>
<dbReference type="InterPro" id="IPR011006">
    <property type="entry name" value="CheY-like_superfamily"/>
</dbReference>
<dbReference type="SUPFAM" id="SSF46894">
    <property type="entry name" value="C-terminal effector domain of the bipartite response regulators"/>
    <property type="match status" value="1"/>
</dbReference>
<feature type="domain" description="HTH luxR-type" evidence="6">
    <location>
        <begin position="138"/>
        <end position="203"/>
    </location>
</feature>
<dbReference type="Gene3D" id="3.40.50.2300">
    <property type="match status" value="1"/>
</dbReference>
<dbReference type="OrthoDB" id="9797341at2"/>
<dbReference type="GO" id="GO:0003677">
    <property type="term" value="F:DNA binding"/>
    <property type="evidence" value="ECO:0007669"/>
    <property type="project" value="UniProtKB-KW"/>
</dbReference>
<accession>A0A1I3M7D3</accession>
<keyword evidence="9" id="KW-1185">Reference proteome</keyword>
<evidence type="ECO:0000256" key="3">
    <source>
        <dbReference type="ARBA" id="ARBA00023125"/>
    </source>
</evidence>
<sequence length="207" mass="23649">MIQIALADDHTLFRKSLKFLIDHFDNMEVVLEAENGLQLLRKVGKLNVDVVLLDLQMPVMDGFETGMYLREFYPDIKIVVLTLLNDKDSIQKIMHLGADGYLTKKIDPHILKKALESIFVNGFYLDKDVAHVLANLTDDELVKDFTLREVQIIRLSAQEFSAKEIAVELGISIRTVEAFRGNLICKTNSKNFVGVVLYALRHRIIEF</sequence>
<dbReference type="PROSITE" id="PS50043">
    <property type="entry name" value="HTH_LUXR_2"/>
    <property type="match status" value="1"/>
</dbReference>
<dbReference type="STRING" id="1150112.SAMN04487893_10262"/>
<dbReference type="PANTHER" id="PTHR43214">
    <property type="entry name" value="TWO-COMPONENT RESPONSE REGULATOR"/>
    <property type="match status" value="1"/>
</dbReference>
<dbReference type="InterPro" id="IPR058245">
    <property type="entry name" value="NreC/VraR/RcsB-like_REC"/>
</dbReference>
<feature type="modified residue" description="4-aspartylphosphate" evidence="5">
    <location>
        <position position="54"/>
    </location>
</feature>
<evidence type="ECO:0000259" key="6">
    <source>
        <dbReference type="PROSITE" id="PS50043"/>
    </source>
</evidence>
<gene>
    <name evidence="8" type="ORF">SAMN04487893_10262</name>
</gene>
<dbReference type="CDD" id="cd17535">
    <property type="entry name" value="REC_NarL-like"/>
    <property type="match status" value="1"/>
</dbReference>
<dbReference type="Pfam" id="PF00196">
    <property type="entry name" value="GerE"/>
    <property type="match status" value="1"/>
</dbReference>
<dbReference type="Pfam" id="PF00072">
    <property type="entry name" value="Response_reg"/>
    <property type="match status" value="1"/>
</dbReference>
<dbReference type="InterPro" id="IPR039420">
    <property type="entry name" value="WalR-like"/>
</dbReference>
<dbReference type="InterPro" id="IPR016032">
    <property type="entry name" value="Sig_transdc_resp-reg_C-effctor"/>
</dbReference>
<dbReference type="GO" id="GO:0006355">
    <property type="term" value="P:regulation of DNA-templated transcription"/>
    <property type="evidence" value="ECO:0007669"/>
    <property type="project" value="InterPro"/>
</dbReference>
<dbReference type="PANTHER" id="PTHR43214:SF41">
    <property type="entry name" value="NITRATE_NITRITE RESPONSE REGULATOR PROTEIN NARP"/>
    <property type="match status" value="1"/>
</dbReference>
<dbReference type="PROSITE" id="PS50110">
    <property type="entry name" value="RESPONSE_REGULATORY"/>
    <property type="match status" value="1"/>
</dbReference>
<evidence type="ECO:0000259" key="7">
    <source>
        <dbReference type="PROSITE" id="PS50110"/>
    </source>
</evidence>
<reference evidence="9" key="1">
    <citation type="submission" date="2016-10" db="EMBL/GenBank/DDBJ databases">
        <authorList>
            <person name="Varghese N."/>
            <person name="Submissions S."/>
        </authorList>
    </citation>
    <scope>NUCLEOTIDE SEQUENCE [LARGE SCALE GENOMIC DNA]</scope>
    <source>
        <strain evidence="9">DSM 26542</strain>
    </source>
</reference>
<evidence type="ECO:0000256" key="2">
    <source>
        <dbReference type="ARBA" id="ARBA00023015"/>
    </source>
</evidence>
<evidence type="ECO:0000256" key="4">
    <source>
        <dbReference type="ARBA" id="ARBA00023163"/>
    </source>
</evidence>
<evidence type="ECO:0000313" key="8">
    <source>
        <dbReference type="EMBL" id="SFI92868.1"/>
    </source>
</evidence>
<dbReference type="SMART" id="SM00448">
    <property type="entry name" value="REC"/>
    <property type="match status" value="1"/>
</dbReference>
<dbReference type="Proteomes" id="UP000243887">
    <property type="component" value="Unassembled WGS sequence"/>
</dbReference>
<feature type="domain" description="Response regulatory" evidence="7">
    <location>
        <begin position="3"/>
        <end position="119"/>
    </location>
</feature>
<dbReference type="InterPro" id="IPR001789">
    <property type="entry name" value="Sig_transdc_resp-reg_receiver"/>
</dbReference>
<keyword evidence="2" id="KW-0805">Transcription regulation</keyword>
<evidence type="ECO:0000256" key="1">
    <source>
        <dbReference type="ARBA" id="ARBA00022553"/>
    </source>
</evidence>